<dbReference type="Proteomes" id="UP000095743">
    <property type="component" value="Chromosome"/>
</dbReference>
<comment type="similarity">
    <text evidence="6">Belongs to the ABC-4 integral membrane protein family.</text>
</comment>
<dbReference type="KEGG" id="gfe:Gferi_10595"/>
<dbReference type="GO" id="GO:0051301">
    <property type="term" value="P:cell division"/>
    <property type="evidence" value="ECO:0007669"/>
    <property type="project" value="UniProtKB-KW"/>
</dbReference>
<dbReference type="RefSeq" id="WP_069976251.1">
    <property type="nucleotide sequence ID" value="NZ_CP017269.1"/>
</dbReference>
<feature type="transmembrane region" description="Helical" evidence="7">
    <location>
        <begin position="21"/>
        <end position="42"/>
    </location>
</feature>
<evidence type="ECO:0000256" key="7">
    <source>
        <dbReference type="SAM" id="Phobius"/>
    </source>
</evidence>
<dbReference type="PANTHER" id="PTHR30572">
    <property type="entry name" value="MEMBRANE COMPONENT OF TRANSPORTER-RELATED"/>
    <property type="match status" value="1"/>
</dbReference>
<dbReference type="EMBL" id="CP017269">
    <property type="protein sequence ID" value="AOT69995.1"/>
    <property type="molecule type" value="Genomic_DNA"/>
</dbReference>
<evidence type="ECO:0000256" key="4">
    <source>
        <dbReference type="ARBA" id="ARBA00022989"/>
    </source>
</evidence>
<keyword evidence="10" id="KW-0131">Cell cycle</keyword>
<dbReference type="InterPro" id="IPR025857">
    <property type="entry name" value="MacB_PCD"/>
</dbReference>
<proteinExistence type="inferred from homology"/>
<dbReference type="AlphaFoldDB" id="A0A1D8GGF7"/>
<dbReference type="PANTHER" id="PTHR30572:SF4">
    <property type="entry name" value="ABC TRANSPORTER PERMEASE YTRF"/>
    <property type="match status" value="1"/>
</dbReference>
<accession>A0A1D8GGF7</accession>
<feature type="transmembrane region" description="Helical" evidence="7">
    <location>
        <begin position="327"/>
        <end position="360"/>
    </location>
</feature>
<evidence type="ECO:0000259" key="8">
    <source>
        <dbReference type="Pfam" id="PF02687"/>
    </source>
</evidence>
<dbReference type="Pfam" id="PF02687">
    <property type="entry name" value="FtsX"/>
    <property type="match status" value="1"/>
</dbReference>
<keyword evidence="2" id="KW-1003">Cell membrane</keyword>
<dbReference type="GO" id="GO:0022857">
    <property type="term" value="F:transmembrane transporter activity"/>
    <property type="evidence" value="ECO:0007669"/>
    <property type="project" value="TreeGrafter"/>
</dbReference>
<reference evidence="10 11" key="1">
    <citation type="submission" date="2016-09" db="EMBL/GenBank/DDBJ databases">
        <title>Genomic analysis reveals versatility of anaerobic energy metabolism of Geosporobacter ferrireducens IRF9 of phylum Firmicutes.</title>
        <authorList>
            <person name="Kim S.-J."/>
        </authorList>
    </citation>
    <scope>NUCLEOTIDE SEQUENCE [LARGE SCALE GENOMIC DNA]</scope>
    <source>
        <strain evidence="10 11">IRF9</strain>
    </source>
</reference>
<keyword evidence="3 7" id="KW-0812">Transmembrane</keyword>
<sequence>MNFFESIKVAAHAIWANKMRSLLTMLGIIIGISSVITVVTLGQGSRAMIGEEFEQFGVNRVYLSTNWRENPTARDYMTYEDLEAIKRVFGDKILGLSSQFQDSAKILSRKDTINIYLTGVNETYNKIEKIDLIDGRFLQEGDVKGKREVAVIDEDTALQVFGRSNVLGEKILVKTGYRNISLVIIGIYRTPKSAFSNMSGYEQPKNAYLPVSTIEKMYGEGNRVYGVEMNIAQGEDVQEVSESIVKFIERRHGNEGEEKYRTYTAEGEMESVNKVTGIITLVISAIAAISLVVGGIGVMNIMLVSVTERTREIGIRMAIGACRKDILLQFLVEAIIISGIGGIIGTLLGVSFSFLASIFIKIPPTVSLNTIAVAWLFSAGVGIFFGIYPANKASKLDPIEALRYE</sequence>
<feature type="transmembrane region" description="Helical" evidence="7">
    <location>
        <begin position="278"/>
        <end position="306"/>
    </location>
</feature>
<keyword evidence="5 7" id="KW-0472">Membrane</keyword>
<evidence type="ECO:0000313" key="11">
    <source>
        <dbReference type="Proteomes" id="UP000095743"/>
    </source>
</evidence>
<protein>
    <submittedName>
        <fullName evidence="10">Cell division protein FtsX</fullName>
    </submittedName>
</protein>
<dbReference type="GO" id="GO:0005886">
    <property type="term" value="C:plasma membrane"/>
    <property type="evidence" value="ECO:0007669"/>
    <property type="project" value="UniProtKB-SubCell"/>
</dbReference>
<gene>
    <name evidence="10" type="ORF">Gferi_10595</name>
</gene>
<organism evidence="10 11">
    <name type="scientific">Geosporobacter ferrireducens</name>
    <dbReference type="NCBI Taxonomy" id="1424294"/>
    <lineage>
        <taxon>Bacteria</taxon>
        <taxon>Bacillati</taxon>
        <taxon>Bacillota</taxon>
        <taxon>Clostridia</taxon>
        <taxon>Peptostreptococcales</taxon>
        <taxon>Thermotaleaceae</taxon>
        <taxon>Geosporobacter</taxon>
    </lineage>
</organism>
<evidence type="ECO:0000256" key="5">
    <source>
        <dbReference type="ARBA" id="ARBA00023136"/>
    </source>
</evidence>
<dbReference type="STRING" id="1424294.Gferi_10595"/>
<evidence type="ECO:0000256" key="1">
    <source>
        <dbReference type="ARBA" id="ARBA00004651"/>
    </source>
</evidence>
<evidence type="ECO:0000313" key="10">
    <source>
        <dbReference type="EMBL" id="AOT69995.1"/>
    </source>
</evidence>
<name>A0A1D8GGF7_9FIRM</name>
<comment type="subcellular location">
    <subcellularLocation>
        <location evidence="1">Cell membrane</location>
        <topology evidence="1">Multi-pass membrane protein</topology>
    </subcellularLocation>
</comment>
<evidence type="ECO:0000256" key="2">
    <source>
        <dbReference type="ARBA" id="ARBA00022475"/>
    </source>
</evidence>
<feature type="domain" description="ABC3 transporter permease C-terminal" evidence="8">
    <location>
        <begin position="285"/>
        <end position="398"/>
    </location>
</feature>
<dbReference type="InterPro" id="IPR050250">
    <property type="entry name" value="Macrolide_Exporter_MacB"/>
</dbReference>
<keyword evidence="11" id="KW-1185">Reference proteome</keyword>
<dbReference type="Pfam" id="PF12704">
    <property type="entry name" value="MacB_PCD"/>
    <property type="match status" value="1"/>
</dbReference>
<feature type="transmembrane region" description="Helical" evidence="7">
    <location>
        <begin position="366"/>
        <end position="388"/>
    </location>
</feature>
<keyword evidence="4 7" id="KW-1133">Transmembrane helix</keyword>
<dbReference type="OrthoDB" id="9770036at2"/>
<evidence type="ECO:0000256" key="6">
    <source>
        <dbReference type="ARBA" id="ARBA00038076"/>
    </source>
</evidence>
<evidence type="ECO:0000256" key="3">
    <source>
        <dbReference type="ARBA" id="ARBA00022692"/>
    </source>
</evidence>
<feature type="domain" description="MacB-like periplasmic core" evidence="9">
    <location>
        <begin position="21"/>
        <end position="245"/>
    </location>
</feature>
<evidence type="ECO:0000259" key="9">
    <source>
        <dbReference type="Pfam" id="PF12704"/>
    </source>
</evidence>
<keyword evidence="10" id="KW-0132">Cell division</keyword>
<dbReference type="InterPro" id="IPR003838">
    <property type="entry name" value="ABC3_permease_C"/>
</dbReference>